<gene>
    <name evidence="1" type="ORF">M9458_027515</name>
</gene>
<dbReference type="AlphaFoldDB" id="A0ABD0Q1B9"/>
<name>A0ABD0Q1B9_CIRMR</name>
<dbReference type="Proteomes" id="UP001529510">
    <property type="component" value="Unassembled WGS sequence"/>
</dbReference>
<organism evidence="1 2">
    <name type="scientific">Cirrhinus mrigala</name>
    <name type="common">Mrigala</name>
    <dbReference type="NCBI Taxonomy" id="683832"/>
    <lineage>
        <taxon>Eukaryota</taxon>
        <taxon>Metazoa</taxon>
        <taxon>Chordata</taxon>
        <taxon>Craniata</taxon>
        <taxon>Vertebrata</taxon>
        <taxon>Euteleostomi</taxon>
        <taxon>Actinopterygii</taxon>
        <taxon>Neopterygii</taxon>
        <taxon>Teleostei</taxon>
        <taxon>Ostariophysi</taxon>
        <taxon>Cypriniformes</taxon>
        <taxon>Cyprinidae</taxon>
        <taxon>Labeoninae</taxon>
        <taxon>Labeonini</taxon>
        <taxon>Cirrhinus</taxon>
    </lineage>
</organism>
<keyword evidence="2" id="KW-1185">Reference proteome</keyword>
<evidence type="ECO:0000313" key="1">
    <source>
        <dbReference type="EMBL" id="KAL0178621.1"/>
    </source>
</evidence>
<accession>A0ABD0Q1B9</accession>
<comment type="caution">
    <text evidence="1">The sequence shown here is derived from an EMBL/GenBank/DDBJ whole genome shotgun (WGS) entry which is preliminary data.</text>
</comment>
<sequence>ACDLCGRLHLPARLDKHHSAAVSRGPSASQLLQRHRLHELSRKTCTWPHR</sequence>
<evidence type="ECO:0000313" key="2">
    <source>
        <dbReference type="Proteomes" id="UP001529510"/>
    </source>
</evidence>
<proteinExistence type="predicted"/>
<protein>
    <submittedName>
        <fullName evidence="1">Uncharacterized protein</fullName>
    </submittedName>
</protein>
<feature type="non-terminal residue" evidence="1">
    <location>
        <position position="1"/>
    </location>
</feature>
<reference evidence="1 2" key="1">
    <citation type="submission" date="2024-05" db="EMBL/GenBank/DDBJ databases">
        <title>Genome sequencing and assembly of Indian major carp, Cirrhinus mrigala (Hamilton, 1822).</title>
        <authorList>
            <person name="Mohindra V."/>
            <person name="Chowdhury L.M."/>
            <person name="Lal K."/>
            <person name="Jena J.K."/>
        </authorList>
    </citation>
    <scope>NUCLEOTIDE SEQUENCE [LARGE SCALE GENOMIC DNA]</scope>
    <source>
        <strain evidence="1">CM1030</strain>
        <tissue evidence="1">Blood</tissue>
    </source>
</reference>
<dbReference type="EMBL" id="JAMKFB020000013">
    <property type="protein sequence ID" value="KAL0178621.1"/>
    <property type="molecule type" value="Genomic_DNA"/>
</dbReference>